<keyword evidence="4" id="KW-1185">Reference proteome</keyword>
<evidence type="ECO:0000256" key="2">
    <source>
        <dbReference type="SAM" id="Phobius"/>
    </source>
</evidence>
<proteinExistence type="predicted"/>
<dbReference type="EMBL" id="JACFXU010000017">
    <property type="protein sequence ID" value="MBA6413967.1"/>
    <property type="molecule type" value="Genomic_DNA"/>
</dbReference>
<keyword evidence="2" id="KW-0812">Transmembrane</keyword>
<evidence type="ECO:0000256" key="1">
    <source>
        <dbReference type="SAM" id="MobiDB-lite"/>
    </source>
</evidence>
<reference evidence="3 4" key="1">
    <citation type="submission" date="2020-07" db="EMBL/GenBank/DDBJ databases">
        <title>Halieaceae bacterium, F7430, whole genome shotgun sequencing project.</title>
        <authorList>
            <person name="Jiang S."/>
            <person name="Liu Z.W."/>
            <person name="Du Z.J."/>
        </authorList>
    </citation>
    <scope>NUCLEOTIDE SEQUENCE [LARGE SCALE GENOMIC DNA]</scope>
    <source>
        <strain evidence="3 4">F7430</strain>
    </source>
</reference>
<evidence type="ECO:0000313" key="3">
    <source>
        <dbReference type="EMBL" id="MBA6413967.1"/>
    </source>
</evidence>
<feature type="compositionally biased region" description="Basic and acidic residues" evidence="1">
    <location>
        <begin position="17"/>
        <end position="26"/>
    </location>
</feature>
<keyword evidence="2" id="KW-0472">Membrane</keyword>
<gene>
    <name evidence="3" type="ORF">H2508_12670</name>
</gene>
<comment type="caution">
    <text evidence="3">The sequence shown here is derived from an EMBL/GenBank/DDBJ whole genome shotgun (WGS) entry which is preliminary data.</text>
</comment>
<evidence type="ECO:0000313" key="4">
    <source>
        <dbReference type="Proteomes" id="UP000539350"/>
    </source>
</evidence>
<sequence>MSNKQKTDTPSSASSAKAKDPENRLYPEDQAKVDAFLSSGVNSVERKPFRPLRLLLVLIAIVIGISFFSQQLPRWAGIY</sequence>
<name>A0A7W2TXV7_9GAMM</name>
<feature type="region of interest" description="Disordered" evidence="1">
    <location>
        <begin position="1"/>
        <end position="26"/>
    </location>
</feature>
<dbReference type="Proteomes" id="UP000539350">
    <property type="component" value="Unassembled WGS sequence"/>
</dbReference>
<protein>
    <submittedName>
        <fullName evidence="3">DUF3094 family protein</fullName>
    </submittedName>
</protein>
<feature type="transmembrane region" description="Helical" evidence="2">
    <location>
        <begin position="52"/>
        <end position="69"/>
    </location>
</feature>
<dbReference type="AlphaFoldDB" id="A0A7W2TXV7"/>
<dbReference type="RefSeq" id="WP_182174332.1">
    <property type="nucleotide sequence ID" value="NZ_JACFXU010000017.1"/>
</dbReference>
<accession>A0A7W2TXV7</accession>
<keyword evidence="2" id="KW-1133">Transmembrane helix</keyword>
<dbReference type="Pfam" id="PF11293">
    <property type="entry name" value="DUF3094"/>
    <property type="match status" value="1"/>
</dbReference>
<organism evidence="3 4">
    <name type="scientific">Sediminihaliea albiluteola</name>
    <dbReference type="NCBI Taxonomy" id="2758564"/>
    <lineage>
        <taxon>Bacteria</taxon>
        <taxon>Pseudomonadati</taxon>
        <taxon>Pseudomonadota</taxon>
        <taxon>Gammaproteobacteria</taxon>
        <taxon>Cellvibrionales</taxon>
        <taxon>Halieaceae</taxon>
        <taxon>Sediminihaliea</taxon>
    </lineage>
</organism>
<dbReference type="InterPro" id="IPR021444">
    <property type="entry name" value="DUF3094"/>
</dbReference>